<dbReference type="Gene3D" id="3.40.50.300">
    <property type="entry name" value="P-loop containing nucleotide triphosphate hydrolases"/>
    <property type="match status" value="1"/>
</dbReference>
<organism evidence="2 3">
    <name type="scientific">Streptomyces alanosinicus</name>
    <dbReference type="NCBI Taxonomy" id="68171"/>
    <lineage>
        <taxon>Bacteria</taxon>
        <taxon>Bacillati</taxon>
        <taxon>Actinomycetota</taxon>
        <taxon>Actinomycetes</taxon>
        <taxon>Kitasatosporales</taxon>
        <taxon>Streptomycetaceae</taxon>
        <taxon>Streptomyces</taxon>
    </lineage>
</organism>
<gene>
    <name evidence="2" type="ORF">GCM10010339_05810</name>
</gene>
<dbReference type="PANTHER" id="PTHR43394">
    <property type="entry name" value="ATP-DEPENDENT PERMEASE MDL1, MITOCHONDRIAL"/>
    <property type="match status" value="1"/>
</dbReference>
<evidence type="ECO:0000313" key="3">
    <source>
        <dbReference type="Proteomes" id="UP000655443"/>
    </source>
</evidence>
<dbReference type="AlphaFoldDB" id="A0A919CZ77"/>
<feature type="domain" description="ABC transporter" evidence="1">
    <location>
        <begin position="37"/>
        <end position="76"/>
    </location>
</feature>
<dbReference type="SUPFAM" id="SSF52540">
    <property type="entry name" value="P-loop containing nucleoside triphosphate hydrolases"/>
    <property type="match status" value="1"/>
</dbReference>
<reference evidence="2" key="2">
    <citation type="submission" date="2020-09" db="EMBL/GenBank/DDBJ databases">
        <authorList>
            <person name="Sun Q."/>
            <person name="Ohkuma M."/>
        </authorList>
    </citation>
    <scope>NUCLEOTIDE SEQUENCE</scope>
    <source>
        <strain evidence="2">JCM 4714</strain>
    </source>
</reference>
<evidence type="ECO:0000259" key="1">
    <source>
        <dbReference type="Pfam" id="PF00005"/>
    </source>
</evidence>
<comment type="caution">
    <text evidence="2">The sequence shown here is derived from an EMBL/GenBank/DDBJ whole genome shotgun (WGS) entry which is preliminary data.</text>
</comment>
<sequence length="149" mass="16656">MTLGRPRTHDDAPVWQAIDAVGMREAVESLPHGMETLLAREVFGGAELSGGQWQRLACSRAIYRRPELLILDEPTSQMDARGEHQIFEKIRSGASDRITIVVTHQLENTKIADRILVMEHGRITEQGRYDELAHSGGLFADLLALAKDR</sequence>
<name>A0A919CZ77_9ACTN</name>
<protein>
    <recommendedName>
        <fullName evidence="1">ABC transporter domain-containing protein</fullName>
    </recommendedName>
</protein>
<dbReference type="Proteomes" id="UP000655443">
    <property type="component" value="Unassembled WGS sequence"/>
</dbReference>
<dbReference type="InterPro" id="IPR027417">
    <property type="entry name" value="P-loop_NTPase"/>
</dbReference>
<dbReference type="InterPro" id="IPR039421">
    <property type="entry name" value="Type_1_exporter"/>
</dbReference>
<accession>A0A919CZ77</accession>
<keyword evidence="3" id="KW-1185">Reference proteome</keyword>
<dbReference type="GO" id="GO:0005524">
    <property type="term" value="F:ATP binding"/>
    <property type="evidence" value="ECO:0007669"/>
    <property type="project" value="InterPro"/>
</dbReference>
<dbReference type="GO" id="GO:0016887">
    <property type="term" value="F:ATP hydrolysis activity"/>
    <property type="evidence" value="ECO:0007669"/>
    <property type="project" value="InterPro"/>
</dbReference>
<dbReference type="Pfam" id="PF00005">
    <property type="entry name" value="ABC_tran"/>
    <property type="match status" value="1"/>
</dbReference>
<dbReference type="InterPro" id="IPR003439">
    <property type="entry name" value="ABC_transporter-like_ATP-bd"/>
</dbReference>
<dbReference type="GO" id="GO:0015421">
    <property type="term" value="F:ABC-type oligopeptide transporter activity"/>
    <property type="evidence" value="ECO:0007669"/>
    <property type="project" value="TreeGrafter"/>
</dbReference>
<dbReference type="EMBL" id="BMVG01000001">
    <property type="protein sequence ID" value="GHD98477.1"/>
    <property type="molecule type" value="Genomic_DNA"/>
</dbReference>
<reference evidence="2" key="1">
    <citation type="journal article" date="2014" name="Int. J. Syst. Evol. Microbiol.">
        <title>Complete genome sequence of Corynebacterium casei LMG S-19264T (=DSM 44701T), isolated from a smear-ripened cheese.</title>
        <authorList>
            <consortium name="US DOE Joint Genome Institute (JGI-PGF)"/>
            <person name="Walter F."/>
            <person name="Albersmeier A."/>
            <person name="Kalinowski J."/>
            <person name="Ruckert C."/>
        </authorList>
    </citation>
    <scope>NUCLEOTIDE SEQUENCE</scope>
    <source>
        <strain evidence="2">JCM 4714</strain>
    </source>
</reference>
<dbReference type="PANTHER" id="PTHR43394:SF1">
    <property type="entry name" value="ATP-BINDING CASSETTE SUB-FAMILY B MEMBER 10, MITOCHONDRIAL"/>
    <property type="match status" value="1"/>
</dbReference>
<proteinExistence type="predicted"/>
<evidence type="ECO:0000313" key="2">
    <source>
        <dbReference type="EMBL" id="GHD98477.1"/>
    </source>
</evidence>